<evidence type="ECO:0000313" key="7">
    <source>
        <dbReference type="Proteomes" id="UP001595765"/>
    </source>
</evidence>
<accession>A0ABV8HDQ5</accession>
<feature type="region of interest" description="Disordered" evidence="4">
    <location>
        <begin position="1"/>
        <end position="21"/>
    </location>
</feature>
<dbReference type="InterPro" id="IPR000524">
    <property type="entry name" value="Tscrpt_reg_HTH_GntR"/>
</dbReference>
<dbReference type="PANTHER" id="PTHR44846">
    <property type="entry name" value="MANNOSYL-D-GLYCERATE TRANSPORT/METABOLISM SYSTEM REPRESSOR MNGR-RELATED"/>
    <property type="match status" value="1"/>
</dbReference>
<evidence type="ECO:0000256" key="1">
    <source>
        <dbReference type="ARBA" id="ARBA00023015"/>
    </source>
</evidence>
<evidence type="ECO:0000256" key="2">
    <source>
        <dbReference type="ARBA" id="ARBA00023125"/>
    </source>
</evidence>
<dbReference type="EMBL" id="JBHSBB010000002">
    <property type="protein sequence ID" value="MFC4030183.1"/>
    <property type="molecule type" value="Genomic_DNA"/>
</dbReference>
<feature type="domain" description="HTH gntR-type" evidence="5">
    <location>
        <begin position="18"/>
        <end position="86"/>
    </location>
</feature>
<name>A0ABV8HDQ5_9ACTN</name>
<dbReference type="Pfam" id="PF00392">
    <property type="entry name" value="GntR"/>
    <property type="match status" value="1"/>
</dbReference>
<dbReference type="InterPro" id="IPR036388">
    <property type="entry name" value="WH-like_DNA-bd_sf"/>
</dbReference>
<dbReference type="PANTHER" id="PTHR44846:SF17">
    <property type="entry name" value="GNTR-FAMILY TRANSCRIPTIONAL REGULATOR"/>
    <property type="match status" value="1"/>
</dbReference>
<dbReference type="InterPro" id="IPR036390">
    <property type="entry name" value="WH_DNA-bd_sf"/>
</dbReference>
<protein>
    <submittedName>
        <fullName evidence="6">GntR family transcriptional regulator</fullName>
    </submittedName>
</protein>
<dbReference type="Gene3D" id="1.10.10.10">
    <property type="entry name" value="Winged helix-like DNA-binding domain superfamily/Winged helix DNA-binding domain"/>
    <property type="match status" value="1"/>
</dbReference>
<evidence type="ECO:0000256" key="4">
    <source>
        <dbReference type="SAM" id="MobiDB-lite"/>
    </source>
</evidence>
<keyword evidence="1" id="KW-0805">Transcription regulation</keyword>
<keyword evidence="3" id="KW-0804">Transcription</keyword>
<gene>
    <name evidence="6" type="ORF">ACFO3J_01705</name>
</gene>
<dbReference type="PRINTS" id="PR00035">
    <property type="entry name" value="HTHGNTR"/>
</dbReference>
<evidence type="ECO:0000256" key="3">
    <source>
        <dbReference type="ARBA" id="ARBA00023163"/>
    </source>
</evidence>
<dbReference type="PROSITE" id="PS50949">
    <property type="entry name" value="HTH_GNTR"/>
    <property type="match status" value="1"/>
</dbReference>
<proteinExistence type="predicted"/>
<organism evidence="6 7">
    <name type="scientific">Streptomyces polygonati</name>
    <dbReference type="NCBI Taxonomy" id="1617087"/>
    <lineage>
        <taxon>Bacteria</taxon>
        <taxon>Bacillati</taxon>
        <taxon>Actinomycetota</taxon>
        <taxon>Actinomycetes</taxon>
        <taxon>Kitasatosporales</taxon>
        <taxon>Streptomycetaceae</taxon>
        <taxon>Streptomyces</taxon>
    </lineage>
</organism>
<dbReference type="SUPFAM" id="SSF46785">
    <property type="entry name" value="Winged helix' DNA-binding domain"/>
    <property type="match status" value="1"/>
</dbReference>
<feature type="compositionally biased region" description="Acidic residues" evidence="4">
    <location>
        <begin position="1"/>
        <end position="10"/>
    </location>
</feature>
<evidence type="ECO:0000313" key="6">
    <source>
        <dbReference type="EMBL" id="MFC4030183.1"/>
    </source>
</evidence>
<sequence length="307" mass="34729">MDADDEDDEAPFTGNDPLPPYRRIADTLRAEIADGRFPVGHRIPSQAQLEDRFGVSRPTVQRALRELRKEGWIDNRRGRAAEVLDRGRFADGRTTAFSEEPERALESLTTHVAAAFEEPEVTIDVYTLTTETLAGALAAPVQSVMRGELNPSSIRVRLLLPALDVTLALPLLVSDPEDPRPLRRLRQLARGHTIALRSMFTRLSDVRPDITNVIEFKTVPVTPMQKLYVLNTRTALSGYYRVIRRQVTFGDGQQEEIFDVLGVNTMLFAHRLDPDRPHSRDTQFVAELQAWFDALWTNIAEPMTLFE</sequence>
<dbReference type="RefSeq" id="WP_386425241.1">
    <property type="nucleotide sequence ID" value="NZ_JBHSBB010000002.1"/>
</dbReference>
<keyword evidence="7" id="KW-1185">Reference proteome</keyword>
<dbReference type="InterPro" id="IPR050679">
    <property type="entry name" value="Bact_HTH_transcr_reg"/>
</dbReference>
<dbReference type="Proteomes" id="UP001595765">
    <property type="component" value="Unassembled WGS sequence"/>
</dbReference>
<keyword evidence="2" id="KW-0238">DNA-binding</keyword>
<dbReference type="CDD" id="cd07377">
    <property type="entry name" value="WHTH_GntR"/>
    <property type="match status" value="1"/>
</dbReference>
<comment type="caution">
    <text evidence="6">The sequence shown here is derived from an EMBL/GenBank/DDBJ whole genome shotgun (WGS) entry which is preliminary data.</text>
</comment>
<evidence type="ECO:0000259" key="5">
    <source>
        <dbReference type="PROSITE" id="PS50949"/>
    </source>
</evidence>
<dbReference type="SMART" id="SM00345">
    <property type="entry name" value="HTH_GNTR"/>
    <property type="match status" value="1"/>
</dbReference>
<reference evidence="7" key="1">
    <citation type="journal article" date="2019" name="Int. J. Syst. Evol. Microbiol.">
        <title>The Global Catalogue of Microorganisms (GCM) 10K type strain sequencing project: providing services to taxonomists for standard genome sequencing and annotation.</title>
        <authorList>
            <consortium name="The Broad Institute Genomics Platform"/>
            <consortium name="The Broad Institute Genome Sequencing Center for Infectious Disease"/>
            <person name="Wu L."/>
            <person name="Ma J."/>
        </authorList>
    </citation>
    <scope>NUCLEOTIDE SEQUENCE [LARGE SCALE GENOMIC DNA]</scope>
    <source>
        <strain evidence="7">CGMCC 4.7237</strain>
    </source>
</reference>